<protein>
    <submittedName>
        <fullName evidence="2">Uncharacterized protein</fullName>
    </submittedName>
</protein>
<evidence type="ECO:0000313" key="3">
    <source>
        <dbReference type="Proteomes" id="UP000507470"/>
    </source>
</evidence>
<reference evidence="2 3" key="1">
    <citation type="submission" date="2020-06" db="EMBL/GenBank/DDBJ databases">
        <authorList>
            <person name="Li R."/>
            <person name="Bekaert M."/>
        </authorList>
    </citation>
    <scope>NUCLEOTIDE SEQUENCE [LARGE SCALE GENOMIC DNA]</scope>
    <source>
        <strain evidence="3">wild</strain>
    </source>
</reference>
<keyword evidence="3" id="KW-1185">Reference proteome</keyword>
<dbReference type="EMBL" id="CACVKT020005281">
    <property type="protein sequence ID" value="CAC5394389.1"/>
    <property type="molecule type" value="Genomic_DNA"/>
</dbReference>
<accession>A0A6J8CGI4</accession>
<dbReference type="OrthoDB" id="6131790at2759"/>
<dbReference type="Proteomes" id="UP000507470">
    <property type="component" value="Unassembled WGS sequence"/>
</dbReference>
<evidence type="ECO:0000256" key="1">
    <source>
        <dbReference type="SAM" id="MobiDB-lite"/>
    </source>
</evidence>
<feature type="compositionally biased region" description="Basic and acidic residues" evidence="1">
    <location>
        <begin position="471"/>
        <end position="481"/>
    </location>
</feature>
<proteinExistence type="predicted"/>
<dbReference type="AlphaFoldDB" id="A0A6J8CGI4"/>
<feature type="region of interest" description="Disordered" evidence="1">
    <location>
        <begin position="447"/>
        <end position="490"/>
    </location>
</feature>
<gene>
    <name evidence="2" type="ORF">MCOR_29138</name>
</gene>
<organism evidence="2 3">
    <name type="scientific">Mytilus coruscus</name>
    <name type="common">Sea mussel</name>
    <dbReference type="NCBI Taxonomy" id="42192"/>
    <lineage>
        <taxon>Eukaryota</taxon>
        <taxon>Metazoa</taxon>
        <taxon>Spiralia</taxon>
        <taxon>Lophotrochozoa</taxon>
        <taxon>Mollusca</taxon>
        <taxon>Bivalvia</taxon>
        <taxon>Autobranchia</taxon>
        <taxon>Pteriomorphia</taxon>
        <taxon>Mytilida</taxon>
        <taxon>Mytiloidea</taxon>
        <taxon>Mytilidae</taxon>
        <taxon>Mytilinae</taxon>
        <taxon>Mytilus</taxon>
    </lineage>
</organism>
<sequence length="680" mass="79353">MNRTLDRNFVLQKQLERSFKGLEKEYKSSQRRNQCIAESCVSFTYQLLHEATLKEKENFKKRPKTAKPNYCNTHDRVTEDTGVNNTRLRPQTAHGQYDKTDSKQKRPSSAHPLIPYDENKGDEQCDAERKDTFQKPKNAWTRAKEIVQKTKSLNPNVLNEKRNSQDEQISIENVPITYDTQQQNRRRPKTADFYRKKQPESELAIFWSRKIRYAIDKWDLEDNEDDFIENDTISVASRASRAKRPLTPPVHKTEMTETEKRLKAFVRRFGSKYRTQMNLSTATSGHSAVTTGGRKNFSISRQELASIHGDVSRRLKNTKMIIKKSGTIQRSVEKYAEYAKELSSEGRSSVIRKGNNQVLWRKNKVIKMTTKIKPIRQIEDLTKKVESPQKIQNQLSKEAGETMYNHHAMLHAEKEREKKIAQSDEGGDTKIIHAGNLPTMRIDIRPVTAPGKMSPTNQPKPNIPARPQTVQEERHSNDSKRPKTSNGKNAWGNAFQKIKIVQSISGGIQIEGARPRLQRRQPTYQSPPYAFIKPKKIDVKQPDFPLKQSQFWAEKFKELIKLWEKDGPLKKRLQDILPRPENRSNRNFAPAHHRYNEFMKNHGAKYKWAFIKTDSPMADEESDKKLNYVPIRHFELAEIQDDMHKRQREISMILQRSNTIHREVQSLTRLKKQIYEPDIY</sequence>
<evidence type="ECO:0000313" key="2">
    <source>
        <dbReference type="EMBL" id="CAC5394389.1"/>
    </source>
</evidence>
<feature type="region of interest" description="Disordered" evidence="1">
    <location>
        <begin position="61"/>
        <end position="123"/>
    </location>
</feature>
<name>A0A6J8CGI4_MYTCO</name>